<evidence type="ECO:0000313" key="3">
    <source>
        <dbReference type="Proteomes" id="UP000664144"/>
    </source>
</evidence>
<feature type="transmembrane region" description="Helical" evidence="1">
    <location>
        <begin position="88"/>
        <end position="107"/>
    </location>
</feature>
<comment type="caution">
    <text evidence="2">The sequence shown here is derived from an EMBL/GenBank/DDBJ whole genome shotgun (WGS) entry which is preliminary data.</text>
</comment>
<dbReference type="RefSeq" id="WP_206980896.1">
    <property type="nucleotide sequence ID" value="NZ_JAFLQZ010000002.1"/>
</dbReference>
<accession>A0A939J7N4</accession>
<keyword evidence="1" id="KW-0472">Membrane</keyword>
<reference evidence="2" key="1">
    <citation type="submission" date="2021-03" db="EMBL/GenBank/DDBJ databases">
        <authorList>
            <person name="Kim M.K."/>
        </authorList>
    </citation>
    <scope>NUCLEOTIDE SEQUENCE</scope>
    <source>
        <strain evidence="2">BT186</strain>
    </source>
</reference>
<dbReference type="EMBL" id="JAFLQZ010000002">
    <property type="protein sequence ID" value="MBO0356904.1"/>
    <property type="molecule type" value="Genomic_DNA"/>
</dbReference>
<feature type="transmembrane region" description="Helical" evidence="1">
    <location>
        <begin position="47"/>
        <end position="68"/>
    </location>
</feature>
<dbReference type="InterPro" id="IPR009781">
    <property type="entry name" value="DUF1345"/>
</dbReference>
<keyword evidence="1" id="KW-1133">Transmembrane helix</keyword>
<keyword evidence="3" id="KW-1185">Reference proteome</keyword>
<evidence type="ECO:0000313" key="2">
    <source>
        <dbReference type="EMBL" id="MBO0356904.1"/>
    </source>
</evidence>
<dbReference type="AlphaFoldDB" id="A0A939J7N4"/>
<keyword evidence="1" id="KW-0812">Transmembrane</keyword>
<evidence type="ECO:0000256" key="1">
    <source>
        <dbReference type="SAM" id="Phobius"/>
    </source>
</evidence>
<sequence>MPQPPAPSLMHQISLLPSWLRLSLGLVPAGVVYLAAPAAWQLLTRLMAAWDVFALATLALTWGIIITAEVNHIRRVATRNDPGRHLSFVFALLAASASLLAVVFLLSSLHTAGGQLRNLHVGLAITGVATSWLLVHTLFTLRYAHLFYNPEAGQAEGGLDFPGGEKSPDYLDFAYFSFVIGMTAQTADISIAGPQLRRYALLHGLLSFGFNTVVLALTIGGLAAIL</sequence>
<feature type="transmembrane region" description="Helical" evidence="1">
    <location>
        <begin position="20"/>
        <end position="40"/>
    </location>
</feature>
<feature type="transmembrane region" description="Helical" evidence="1">
    <location>
        <begin position="119"/>
        <end position="139"/>
    </location>
</feature>
<name>A0A939J7N4_9BACT</name>
<feature type="transmembrane region" description="Helical" evidence="1">
    <location>
        <begin position="205"/>
        <end position="225"/>
    </location>
</feature>
<gene>
    <name evidence="2" type="ORF">J0X19_03010</name>
</gene>
<proteinExistence type="predicted"/>
<dbReference type="Proteomes" id="UP000664144">
    <property type="component" value="Unassembled WGS sequence"/>
</dbReference>
<dbReference type="Pfam" id="PF07077">
    <property type="entry name" value="DUF1345"/>
    <property type="match status" value="1"/>
</dbReference>
<organism evidence="2 3">
    <name type="scientific">Hymenobacter telluris</name>
    <dbReference type="NCBI Taxonomy" id="2816474"/>
    <lineage>
        <taxon>Bacteria</taxon>
        <taxon>Pseudomonadati</taxon>
        <taxon>Bacteroidota</taxon>
        <taxon>Cytophagia</taxon>
        <taxon>Cytophagales</taxon>
        <taxon>Hymenobacteraceae</taxon>
        <taxon>Hymenobacter</taxon>
    </lineage>
</organism>
<protein>
    <submittedName>
        <fullName evidence="2">DUF1345 domain-containing protein</fullName>
    </submittedName>
</protein>